<dbReference type="SUPFAM" id="SSF56524">
    <property type="entry name" value="Oxidoreductase molybdopterin-binding domain"/>
    <property type="match status" value="1"/>
</dbReference>
<evidence type="ECO:0000313" key="3">
    <source>
        <dbReference type="Proteomes" id="UP000198697"/>
    </source>
</evidence>
<dbReference type="InterPro" id="IPR036374">
    <property type="entry name" value="OxRdtase_Mopterin-bd_sf"/>
</dbReference>
<feature type="domain" description="Oxidoreductase molybdopterin-binding" evidence="1">
    <location>
        <begin position="51"/>
        <end position="185"/>
    </location>
</feature>
<sequence>MPKFFPARWGFPLLMAGWLTLWSGSALSARGQARPAATPTATKATRPGLTTLRIGGLVATPRTLTAAELAALPRREQALTDQEGRRRVYRGVALADVLALAGAPAGASIHGPVLAQAVLATGADGYQAVFALPEIDPAFATQPILLADQLDGQPLPAKNGPYQLVVPLEKRPTRWVRQLTDLRVVNVQ</sequence>
<dbReference type="RefSeq" id="WP_092769148.1">
    <property type="nucleotide sequence ID" value="NZ_FOHS01000001.1"/>
</dbReference>
<gene>
    <name evidence="2" type="ORF">SAMN04487998_1115</name>
</gene>
<accession>A0A1I0BL94</accession>
<dbReference type="AlphaFoldDB" id="A0A1I0BL94"/>
<organism evidence="2 3">
    <name type="scientific">Hymenobacter actinosclerus</name>
    <dbReference type="NCBI Taxonomy" id="82805"/>
    <lineage>
        <taxon>Bacteria</taxon>
        <taxon>Pseudomonadati</taxon>
        <taxon>Bacteroidota</taxon>
        <taxon>Cytophagia</taxon>
        <taxon>Cytophagales</taxon>
        <taxon>Hymenobacteraceae</taxon>
        <taxon>Hymenobacter</taxon>
    </lineage>
</organism>
<evidence type="ECO:0000313" key="2">
    <source>
        <dbReference type="EMBL" id="SET07712.1"/>
    </source>
</evidence>
<proteinExistence type="predicted"/>
<dbReference type="STRING" id="82805.SAMN04487998_1115"/>
<dbReference type="Gene3D" id="3.90.420.10">
    <property type="entry name" value="Oxidoreductase, molybdopterin-binding domain"/>
    <property type="match status" value="1"/>
</dbReference>
<dbReference type="EMBL" id="FOHS01000001">
    <property type="protein sequence ID" value="SET07712.1"/>
    <property type="molecule type" value="Genomic_DNA"/>
</dbReference>
<dbReference type="InterPro" id="IPR000572">
    <property type="entry name" value="OxRdtase_Mopterin-bd_dom"/>
</dbReference>
<dbReference type="Pfam" id="PF00174">
    <property type="entry name" value="Oxidored_molyb"/>
    <property type="match status" value="1"/>
</dbReference>
<dbReference type="OrthoDB" id="482420at2"/>
<dbReference type="Proteomes" id="UP000198697">
    <property type="component" value="Unassembled WGS sequence"/>
</dbReference>
<evidence type="ECO:0000259" key="1">
    <source>
        <dbReference type="Pfam" id="PF00174"/>
    </source>
</evidence>
<keyword evidence="3" id="KW-1185">Reference proteome</keyword>
<protein>
    <submittedName>
        <fullName evidence="2">Oxidoreductase molybdopterin binding domain-containing protein</fullName>
    </submittedName>
</protein>
<reference evidence="3" key="1">
    <citation type="submission" date="2016-10" db="EMBL/GenBank/DDBJ databases">
        <authorList>
            <person name="Varghese N."/>
            <person name="Submissions S."/>
        </authorList>
    </citation>
    <scope>NUCLEOTIDE SEQUENCE [LARGE SCALE GENOMIC DNA]</scope>
    <source>
        <strain evidence="3">DSM 15310</strain>
    </source>
</reference>
<name>A0A1I0BL94_9BACT</name>